<evidence type="ECO:0000313" key="2">
    <source>
        <dbReference type="EMBL" id="EGY52435.1"/>
    </source>
</evidence>
<feature type="compositionally biased region" description="Basic and acidic residues" evidence="1">
    <location>
        <begin position="33"/>
        <end position="43"/>
    </location>
</feature>
<gene>
    <name evidence="2" type="ORF">HMPREF9371_1424</name>
</gene>
<dbReference type="AlphaFoldDB" id="G4CIG4"/>
<feature type="compositionally biased region" description="Basic residues" evidence="1">
    <location>
        <begin position="44"/>
        <end position="56"/>
    </location>
</feature>
<organism evidence="2 3">
    <name type="scientific">Neisseria shayeganii 871</name>
    <dbReference type="NCBI Taxonomy" id="1032488"/>
    <lineage>
        <taxon>Bacteria</taxon>
        <taxon>Pseudomonadati</taxon>
        <taxon>Pseudomonadota</taxon>
        <taxon>Betaproteobacteria</taxon>
        <taxon>Neisseriales</taxon>
        <taxon>Neisseriaceae</taxon>
        <taxon>Neisseria</taxon>
    </lineage>
</organism>
<evidence type="ECO:0000256" key="1">
    <source>
        <dbReference type="SAM" id="MobiDB-lite"/>
    </source>
</evidence>
<feature type="region of interest" description="Disordered" evidence="1">
    <location>
        <begin position="1"/>
        <end position="56"/>
    </location>
</feature>
<sequence>MAGERLPERLSGSLRPLQNTPKSSTFPTSSPRNAEDLLHEQLFTHRRPPPHRKTSR</sequence>
<dbReference type="Proteomes" id="UP000003019">
    <property type="component" value="Unassembled WGS sequence"/>
</dbReference>
<proteinExistence type="predicted"/>
<evidence type="ECO:0000313" key="3">
    <source>
        <dbReference type="Proteomes" id="UP000003019"/>
    </source>
</evidence>
<name>G4CIG4_9NEIS</name>
<reference evidence="2 3" key="1">
    <citation type="submission" date="2011-05" db="EMBL/GenBank/DDBJ databases">
        <authorList>
            <person name="Muzny D."/>
            <person name="Qin X."/>
            <person name="Deng J."/>
            <person name="Jiang H."/>
            <person name="Liu Y."/>
            <person name="Qu J."/>
            <person name="Song X.-Z."/>
            <person name="Zhang L."/>
            <person name="Thornton R."/>
            <person name="Coyle M."/>
            <person name="Francisco L."/>
            <person name="Jackson L."/>
            <person name="Javaid M."/>
            <person name="Korchina V."/>
            <person name="Kovar C."/>
            <person name="Mata R."/>
            <person name="Mathew T."/>
            <person name="Ngo R."/>
            <person name="Nguyen L."/>
            <person name="Nguyen N."/>
            <person name="Okwuonu G."/>
            <person name="Ongeri F."/>
            <person name="Pham C."/>
            <person name="Simmons D."/>
            <person name="Wilczek-Boney K."/>
            <person name="Hale W."/>
            <person name="Jakkamsetti A."/>
            <person name="Pham P."/>
            <person name="Ruth R."/>
            <person name="San Lucas F."/>
            <person name="Warren J."/>
            <person name="Zhang J."/>
            <person name="Zhao Z."/>
            <person name="Zhou C."/>
            <person name="Zhu D."/>
            <person name="Lee S."/>
            <person name="Bess C."/>
            <person name="Blankenburg K."/>
            <person name="Forbes L."/>
            <person name="Fu Q."/>
            <person name="Gubbala S."/>
            <person name="Hirani K."/>
            <person name="Jayaseelan J.C."/>
            <person name="Lara F."/>
            <person name="Munidasa M."/>
            <person name="Palculict T."/>
            <person name="Patil S."/>
            <person name="Pu L.-L."/>
            <person name="Saada N."/>
            <person name="Tang L."/>
            <person name="Weissenberger G."/>
            <person name="Zhu Y."/>
            <person name="Hemphill L."/>
            <person name="Shang Y."/>
            <person name="Youmans B."/>
            <person name="Ayvaz T."/>
            <person name="Ross M."/>
            <person name="Santibanez J."/>
            <person name="Aqrawi P."/>
            <person name="Gross S."/>
            <person name="Joshi V."/>
            <person name="Fowler G."/>
            <person name="Nazareth L."/>
            <person name="Reid J."/>
            <person name="Worley K."/>
            <person name="Petrosino J."/>
            <person name="Highlander S."/>
            <person name="Gibbs R."/>
        </authorList>
    </citation>
    <scope>NUCLEOTIDE SEQUENCE [LARGE SCALE GENOMIC DNA]</scope>
    <source>
        <strain evidence="2 3">871</strain>
    </source>
</reference>
<keyword evidence="3" id="KW-1185">Reference proteome</keyword>
<feature type="non-terminal residue" evidence="2">
    <location>
        <position position="56"/>
    </location>
</feature>
<protein>
    <submittedName>
        <fullName evidence="2">Uncharacterized protein</fullName>
    </submittedName>
</protein>
<comment type="caution">
    <text evidence="2">The sequence shown here is derived from an EMBL/GenBank/DDBJ whole genome shotgun (WGS) entry which is preliminary data.</text>
</comment>
<dbReference type="EMBL" id="AGAY01000050">
    <property type="protein sequence ID" value="EGY52435.1"/>
    <property type="molecule type" value="Genomic_DNA"/>
</dbReference>
<dbReference type="HOGENOM" id="CLU_3037081_0_0_4"/>
<accession>G4CIG4</accession>
<feature type="compositionally biased region" description="Low complexity" evidence="1">
    <location>
        <begin position="20"/>
        <end position="31"/>
    </location>
</feature>
<dbReference type="STRING" id="1032488.HMPREF9371_1424"/>